<reference evidence="1" key="1">
    <citation type="submission" date="2012-05" db="EMBL/GenBank/DDBJ databases">
        <authorList>
            <person name="Krishnakumar V."/>
            <person name="Cheung F."/>
            <person name="Xiao Y."/>
            <person name="Chan A."/>
            <person name="Moskal W.A."/>
            <person name="Town C.D."/>
        </authorList>
    </citation>
    <scope>NUCLEOTIDE SEQUENCE</scope>
</reference>
<accession>I3SM23</accession>
<protein>
    <submittedName>
        <fullName evidence="1">Uncharacterized protein</fullName>
    </submittedName>
</protein>
<proteinExistence type="evidence at transcript level"/>
<sequence length="94" mass="10693">MNSNVLAQWLASICHHDESLADDFVLLLSDTSRNEMLRQRYGVWMVLLFCNLCCGSIRRGMNHGAVPRRCGRRNFLRGLQNGNGDLSKGEHMKT</sequence>
<name>I3SM23_LOTJA</name>
<evidence type="ECO:0000313" key="1">
    <source>
        <dbReference type="EMBL" id="AFK41315.1"/>
    </source>
</evidence>
<dbReference type="EMBL" id="BT141521">
    <property type="protein sequence ID" value="AFK41315.1"/>
    <property type="molecule type" value="mRNA"/>
</dbReference>
<organism evidence="1">
    <name type="scientific">Lotus japonicus</name>
    <name type="common">Lotus corniculatus var. japonicus</name>
    <dbReference type="NCBI Taxonomy" id="34305"/>
    <lineage>
        <taxon>Eukaryota</taxon>
        <taxon>Viridiplantae</taxon>
        <taxon>Streptophyta</taxon>
        <taxon>Embryophyta</taxon>
        <taxon>Tracheophyta</taxon>
        <taxon>Spermatophyta</taxon>
        <taxon>Magnoliopsida</taxon>
        <taxon>eudicotyledons</taxon>
        <taxon>Gunneridae</taxon>
        <taxon>Pentapetalae</taxon>
        <taxon>rosids</taxon>
        <taxon>fabids</taxon>
        <taxon>Fabales</taxon>
        <taxon>Fabaceae</taxon>
        <taxon>Papilionoideae</taxon>
        <taxon>50 kb inversion clade</taxon>
        <taxon>NPAAA clade</taxon>
        <taxon>Hologalegina</taxon>
        <taxon>robinioid clade</taxon>
        <taxon>Loteae</taxon>
        <taxon>Lotus</taxon>
    </lineage>
</organism>
<dbReference type="AlphaFoldDB" id="I3SM23"/>